<sequence length="72" mass="8326">MVRRRTPRNVQEKKVELWRYSSILNTPGGTVCKMQQSKNCNPVQPGGRRGAGGRRRSVRGRRDYSQIREEVP</sequence>
<proteinExistence type="predicted"/>
<reference evidence="2" key="1">
    <citation type="submission" date="2021-07" db="EMBL/GenBank/DDBJ databases">
        <authorList>
            <person name="Catto M.A."/>
            <person name="Jacobson A."/>
            <person name="Kennedy G."/>
            <person name="Labadie P."/>
            <person name="Hunt B.G."/>
            <person name="Srinivasan R."/>
        </authorList>
    </citation>
    <scope>NUCLEOTIDE SEQUENCE</scope>
    <source>
        <strain evidence="2">PL_HMW_Pooled</strain>
        <tissue evidence="2">Head</tissue>
    </source>
</reference>
<reference evidence="2" key="2">
    <citation type="journal article" date="2023" name="BMC Genomics">
        <title>Pest status, molecular evolution, and epigenetic factors derived from the genome assembly of Frankliniella fusca, a thysanopteran phytovirus vector.</title>
        <authorList>
            <person name="Catto M.A."/>
            <person name="Labadie P.E."/>
            <person name="Jacobson A.L."/>
            <person name="Kennedy G.G."/>
            <person name="Srinivasan R."/>
            <person name="Hunt B.G."/>
        </authorList>
    </citation>
    <scope>NUCLEOTIDE SEQUENCE</scope>
    <source>
        <strain evidence="2">PL_HMW_Pooled</strain>
    </source>
</reference>
<dbReference type="AlphaFoldDB" id="A0AAE1HVE9"/>
<protein>
    <submittedName>
        <fullName evidence="2">Tumor necrosis factor receptor superfamily member 9</fullName>
    </submittedName>
</protein>
<feature type="compositionally biased region" description="Basic and acidic residues" evidence="1">
    <location>
        <begin position="60"/>
        <end position="72"/>
    </location>
</feature>
<feature type="region of interest" description="Disordered" evidence="1">
    <location>
        <begin position="34"/>
        <end position="72"/>
    </location>
</feature>
<evidence type="ECO:0000313" key="3">
    <source>
        <dbReference type="Proteomes" id="UP001219518"/>
    </source>
</evidence>
<comment type="caution">
    <text evidence="2">The sequence shown here is derived from an EMBL/GenBank/DDBJ whole genome shotgun (WGS) entry which is preliminary data.</text>
</comment>
<dbReference type="EMBL" id="JAHWGI010001289">
    <property type="protein sequence ID" value="KAK3927541.1"/>
    <property type="molecule type" value="Genomic_DNA"/>
</dbReference>
<dbReference type="Proteomes" id="UP001219518">
    <property type="component" value="Unassembled WGS sequence"/>
</dbReference>
<evidence type="ECO:0000313" key="2">
    <source>
        <dbReference type="EMBL" id="KAK3927541.1"/>
    </source>
</evidence>
<gene>
    <name evidence="2" type="ORF">KUF71_015826</name>
</gene>
<name>A0AAE1HVE9_9NEOP</name>
<keyword evidence="3" id="KW-1185">Reference proteome</keyword>
<accession>A0AAE1HVE9</accession>
<keyword evidence="2" id="KW-0675">Receptor</keyword>
<evidence type="ECO:0000256" key="1">
    <source>
        <dbReference type="SAM" id="MobiDB-lite"/>
    </source>
</evidence>
<organism evidence="2 3">
    <name type="scientific">Frankliniella fusca</name>
    <dbReference type="NCBI Taxonomy" id="407009"/>
    <lineage>
        <taxon>Eukaryota</taxon>
        <taxon>Metazoa</taxon>
        <taxon>Ecdysozoa</taxon>
        <taxon>Arthropoda</taxon>
        <taxon>Hexapoda</taxon>
        <taxon>Insecta</taxon>
        <taxon>Pterygota</taxon>
        <taxon>Neoptera</taxon>
        <taxon>Paraneoptera</taxon>
        <taxon>Thysanoptera</taxon>
        <taxon>Terebrantia</taxon>
        <taxon>Thripoidea</taxon>
        <taxon>Thripidae</taxon>
        <taxon>Frankliniella</taxon>
    </lineage>
</organism>